<gene>
    <name evidence="2" type="ORF">AB3N04_06705</name>
</gene>
<proteinExistence type="predicted"/>
<dbReference type="AlphaFoldDB" id="A0AB39BWI2"/>
<evidence type="ECO:0000256" key="1">
    <source>
        <dbReference type="SAM" id="MobiDB-lite"/>
    </source>
</evidence>
<sequence>MTNKNEQEIPEILEKGLQQSHGISHQEYLHDLDKKLEVEKAREKDYQKNKELEKELNNKLSR</sequence>
<dbReference type="InterPro" id="IPR058676">
    <property type="entry name" value="YuzK"/>
</dbReference>
<dbReference type="EMBL" id="CP162551">
    <property type="protein sequence ID" value="XDI38003.1"/>
    <property type="molecule type" value="Genomic_DNA"/>
</dbReference>
<organism evidence="2">
    <name type="scientific">Alkalihalophilus sp. As8PL</name>
    <dbReference type="NCBI Taxonomy" id="3237103"/>
    <lineage>
        <taxon>Bacteria</taxon>
        <taxon>Bacillati</taxon>
        <taxon>Bacillota</taxon>
        <taxon>Bacilli</taxon>
        <taxon>Bacillales</taxon>
        <taxon>Bacillaceae</taxon>
        <taxon>Alkalihalophilus</taxon>
    </lineage>
</organism>
<reference evidence="2" key="1">
    <citation type="submission" date="2024-07" db="EMBL/GenBank/DDBJ databases">
        <title>Identification and characteristics of an arsenic-resistant bacterial isolate, which belongs to a novel species.</title>
        <authorList>
            <person name="Juszczyk A."/>
            <person name="Kowalczyk A."/>
            <person name="Was K."/>
            <person name="Kosowicz W."/>
            <person name="Budzyn A."/>
            <person name="Latowski D."/>
        </authorList>
    </citation>
    <scope>NUCLEOTIDE SEQUENCE</scope>
    <source>
        <strain evidence="2">As8PL</strain>
    </source>
</reference>
<name>A0AB39BWI2_9BACI</name>
<dbReference type="Pfam" id="PF26149">
    <property type="entry name" value="YuzK"/>
    <property type="match status" value="1"/>
</dbReference>
<evidence type="ECO:0000313" key="2">
    <source>
        <dbReference type="EMBL" id="XDI38003.1"/>
    </source>
</evidence>
<feature type="region of interest" description="Disordered" evidence="1">
    <location>
        <begin position="43"/>
        <end position="62"/>
    </location>
</feature>
<feature type="region of interest" description="Disordered" evidence="1">
    <location>
        <begin position="1"/>
        <end position="24"/>
    </location>
</feature>
<protein>
    <submittedName>
        <fullName evidence="2">Uncharacterized protein</fullName>
    </submittedName>
</protein>
<accession>A0AB39BWI2</accession>
<dbReference type="RefSeq" id="WP_368505328.1">
    <property type="nucleotide sequence ID" value="NZ_CP162551.1"/>
</dbReference>